<feature type="domain" description="Photolyase/cryptochrome alpha/beta" evidence="4">
    <location>
        <begin position="1"/>
        <end position="129"/>
    </location>
</feature>
<dbReference type="Proteomes" id="UP000028549">
    <property type="component" value="Unassembled WGS sequence"/>
</dbReference>
<dbReference type="OrthoDB" id="9772484at2"/>
<dbReference type="SUPFAM" id="SSF48173">
    <property type="entry name" value="Cryptochrome/photolyase FAD-binding domain"/>
    <property type="match status" value="1"/>
</dbReference>
<dbReference type="EMBL" id="JNVC02000019">
    <property type="protein sequence ID" value="KEZ47564.1"/>
    <property type="molecule type" value="Genomic_DNA"/>
</dbReference>
<name>A0A084GJQ2_METID</name>
<sequence>MNVVWFKRDLRTEDHIPLAEAARYGEVLPLYAAEPSVWGAGCLSARHFQFVRESLEDMQHSFEKMGGSLYTFTGEIEDALEAIYETCGGFSLHAYRESRSEAEVQKHTRVREWMTDRGLAFHEYEEYGAAGKNAKQRWEAFVRSEAARMPSRLFMPEKIPDRFYSGSEKLKSLAALGSPIKFGQQGGEAQALETIETFLNERAASYLENRSNPLQSTISSSRLSPYLAWGNISLRTVLQKTSIKIENCDNLFPVEQLTAFMDQLKVRWKLVEGEVEAISELCLHDETPPLFDKWHEGETGIPFADACMKCLHKTGWLPAKYRGMLASFGIAVLKLDPAACSEALASLFLDYEPSIHTEQMKKVSSKVVNPVKIGKTEDPDGVFIKRYLPVLERVPVKYIHEPWNYPGFFQLDYQAPVIDLKKAIKRVKKGTEGKNKPSDSEQLSFDL</sequence>
<dbReference type="Gene3D" id="1.10.579.10">
    <property type="entry name" value="DNA Cyclobutane Dipyrimidine Photolyase, subunit A, domain 3"/>
    <property type="match status" value="1"/>
</dbReference>
<dbReference type="GO" id="GO:0071949">
    <property type="term" value="F:FAD binding"/>
    <property type="evidence" value="ECO:0007669"/>
    <property type="project" value="TreeGrafter"/>
</dbReference>
<dbReference type="GO" id="GO:0009416">
    <property type="term" value="P:response to light stimulus"/>
    <property type="evidence" value="ECO:0007669"/>
    <property type="project" value="TreeGrafter"/>
</dbReference>
<dbReference type="SUPFAM" id="SSF52425">
    <property type="entry name" value="Cryptochrome/photolyase, N-terminal domain"/>
    <property type="match status" value="1"/>
</dbReference>
<feature type="binding site" evidence="3">
    <location>
        <position position="206"/>
    </location>
    <ligand>
        <name>FAD</name>
        <dbReference type="ChEBI" id="CHEBI:57692"/>
    </ligand>
</feature>
<dbReference type="Gene3D" id="3.40.50.620">
    <property type="entry name" value="HUPs"/>
    <property type="match status" value="1"/>
</dbReference>
<feature type="binding site" evidence="3">
    <location>
        <begin position="220"/>
        <end position="224"/>
    </location>
    <ligand>
        <name>FAD</name>
        <dbReference type="ChEBI" id="CHEBI:57692"/>
    </ligand>
</feature>
<evidence type="ECO:0000313" key="5">
    <source>
        <dbReference type="EMBL" id="KEZ47564.1"/>
    </source>
</evidence>
<protein>
    <recommendedName>
        <fullName evidence="4">Photolyase/cryptochrome alpha/beta domain-containing protein</fullName>
    </recommendedName>
</protein>
<comment type="caution">
    <text evidence="5">The sequence shown here is derived from an EMBL/GenBank/DDBJ whole genome shotgun (WGS) entry which is preliminary data.</text>
</comment>
<dbReference type="STRING" id="246786.GS18_0219460"/>
<dbReference type="Pfam" id="PF03441">
    <property type="entry name" value="FAD_binding_7"/>
    <property type="match status" value="1"/>
</dbReference>
<dbReference type="GO" id="GO:0003677">
    <property type="term" value="F:DNA binding"/>
    <property type="evidence" value="ECO:0007669"/>
    <property type="project" value="TreeGrafter"/>
</dbReference>
<dbReference type="InterPro" id="IPR014729">
    <property type="entry name" value="Rossmann-like_a/b/a_fold"/>
</dbReference>
<evidence type="ECO:0000259" key="4">
    <source>
        <dbReference type="PROSITE" id="PS51645"/>
    </source>
</evidence>
<dbReference type="AlphaFoldDB" id="A0A084GJQ2"/>
<proteinExistence type="predicted"/>
<dbReference type="InterPro" id="IPR005101">
    <property type="entry name" value="Cryptochr/Photolyase_FAD-bd"/>
</dbReference>
<organism evidence="5 6">
    <name type="scientific">Metabacillus indicus</name>
    <name type="common">Bacillus indicus</name>
    <dbReference type="NCBI Taxonomy" id="246786"/>
    <lineage>
        <taxon>Bacteria</taxon>
        <taxon>Bacillati</taxon>
        <taxon>Bacillota</taxon>
        <taxon>Bacilli</taxon>
        <taxon>Bacillales</taxon>
        <taxon>Bacillaceae</taxon>
        <taxon>Metabacillus</taxon>
    </lineage>
</organism>
<dbReference type="Gene3D" id="1.25.40.80">
    <property type="match status" value="1"/>
</dbReference>
<dbReference type="PROSITE" id="PS51645">
    <property type="entry name" value="PHR_CRY_ALPHA_BETA"/>
    <property type="match status" value="1"/>
</dbReference>
<keyword evidence="1 3" id="KW-0285">Flavoprotein</keyword>
<dbReference type="InterPro" id="IPR002081">
    <property type="entry name" value="Cryptochrome/DNA_photolyase_1"/>
</dbReference>
<dbReference type="RefSeq" id="WP_029567120.1">
    <property type="nucleotide sequence ID" value="NZ_JNVC02000019.1"/>
</dbReference>
<gene>
    <name evidence="5" type="ORF">GS18_0219460</name>
</gene>
<dbReference type="Pfam" id="PF00875">
    <property type="entry name" value="DNA_photolyase"/>
    <property type="match status" value="1"/>
</dbReference>
<dbReference type="InterPro" id="IPR006050">
    <property type="entry name" value="DNA_photolyase_N"/>
</dbReference>
<dbReference type="PANTHER" id="PTHR11455:SF9">
    <property type="entry name" value="CRYPTOCHROME CIRCADIAN CLOCK 5 ISOFORM X1"/>
    <property type="match status" value="1"/>
</dbReference>
<keyword evidence="6" id="KW-1185">Reference proteome</keyword>
<evidence type="ECO:0000256" key="2">
    <source>
        <dbReference type="ARBA" id="ARBA00022827"/>
    </source>
</evidence>
<reference evidence="5 6" key="1">
    <citation type="journal article" date="2005" name="Int. J. Syst. Evol. Microbiol.">
        <title>Bacillus cibi sp. nov., isolated from jeotgal, a traditional Korean fermented seafood.</title>
        <authorList>
            <person name="Yoon J.H."/>
            <person name="Lee C.H."/>
            <person name="Oh T.K."/>
        </authorList>
    </citation>
    <scope>NUCLEOTIDE SEQUENCE [LARGE SCALE GENOMIC DNA]</scope>
    <source>
        <strain evidence="5 6">DSM 16189</strain>
    </source>
</reference>
<evidence type="ECO:0000256" key="3">
    <source>
        <dbReference type="PIRSR" id="PIRSR602081-1"/>
    </source>
</evidence>
<dbReference type="GO" id="GO:0003904">
    <property type="term" value="F:deoxyribodipyrimidine photo-lyase activity"/>
    <property type="evidence" value="ECO:0007669"/>
    <property type="project" value="TreeGrafter"/>
</dbReference>
<evidence type="ECO:0000256" key="1">
    <source>
        <dbReference type="ARBA" id="ARBA00022630"/>
    </source>
</evidence>
<evidence type="ECO:0000313" key="6">
    <source>
        <dbReference type="Proteomes" id="UP000028549"/>
    </source>
</evidence>
<accession>A0A084GJQ2</accession>
<comment type="cofactor">
    <cofactor evidence="3">
        <name>FAD</name>
        <dbReference type="ChEBI" id="CHEBI:57692"/>
    </cofactor>
    <text evidence="3">Binds 1 FAD per subunit.</text>
</comment>
<dbReference type="InterPro" id="IPR036155">
    <property type="entry name" value="Crypto/Photolyase_N_sf"/>
</dbReference>
<dbReference type="PANTHER" id="PTHR11455">
    <property type="entry name" value="CRYPTOCHROME"/>
    <property type="match status" value="1"/>
</dbReference>
<dbReference type="InterPro" id="IPR036134">
    <property type="entry name" value="Crypto/Photolyase_FAD-like_sf"/>
</dbReference>
<keyword evidence="2 3" id="KW-0274">FAD</keyword>